<dbReference type="eggNOG" id="ENOG50331PW">
    <property type="taxonomic scope" value="Bacteria"/>
</dbReference>
<organism evidence="1 2">
    <name type="scientific">Nostoc azollae (strain 0708)</name>
    <name type="common">Anabaena azollae (strain 0708)</name>
    <dbReference type="NCBI Taxonomy" id="551115"/>
    <lineage>
        <taxon>Bacteria</taxon>
        <taxon>Bacillati</taxon>
        <taxon>Cyanobacteriota</taxon>
        <taxon>Cyanophyceae</taxon>
        <taxon>Nostocales</taxon>
        <taxon>Nostocaceae</taxon>
        <taxon>Trichormus</taxon>
    </lineage>
</organism>
<evidence type="ECO:0000313" key="1">
    <source>
        <dbReference type="EMBL" id="ADI65127.1"/>
    </source>
</evidence>
<accession>D7E359</accession>
<proteinExistence type="predicted"/>
<keyword evidence="2" id="KW-1185">Reference proteome</keyword>
<dbReference type="EMBL" id="CP002059">
    <property type="protein sequence ID" value="ADI65127.1"/>
    <property type="molecule type" value="Genomic_DNA"/>
</dbReference>
<reference evidence="1 2" key="1">
    <citation type="journal article" date="2010" name="PLoS ONE">
        <title>Genome erosion in a nitrogen-fixing vertically transmitted endosymbiotic multicellular cyanobacterium.</title>
        <authorList>
            <person name="Ran L."/>
            <person name="Larsson J."/>
            <person name="Vigil-Stenman T."/>
            <person name="Nylander J.A."/>
            <person name="Ininbergs K."/>
            <person name="Zheng W.W."/>
            <person name="Lapidus A."/>
            <person name="Lowry S."/>
            <person name="Haselkorn R."/>
            <person name="Bergman B."/>
        </authorList>
    </citation>
    <scope>NUCLEOTIDE SEQUENCE [LARGE SCALE GENOMIC DNA]</scope>
    <source>
        <strain evidence="1 2">0708</strain>
    </source>
</reference>
<name>D7E359_NOSA0</name>
<evidence type="ECO:0000313" key="2">
    <source>
        <dbReference type="Proteomes" id="UP000001511"/>
    </source>
</evidence>
<sequence>MIINHQLPMKELPYIIPSPQTETQDIFVVHQTTVEFYHEVRTRSEFKRYCEWYYTTAAQNRRDLEKMRGEPNIMGWFRRR</sequence>
<dbReference type="HOGENOM" id="CLU_183722_0_0_3"/>
<dbReference type="KEGG" id="naz:Aazo_3519"/>
<gene>
    <name evidence="1" type="ordered locus">Aazo_3519</name>
</gene>
<dbReference type="STRING" id="551115.Aazo_3519"/>
<dbReference type="Proteomes" id="UP000001511">
    <property type="component" value="Chromosome"/>
</dbReference>
<dbReference type="AlphaFoldDB" id="D7E359"/>
<protein>
    <submittedName>
        <fullName evidence="1">Uncharacterized protein</fullName>
    </submittedName>
</protein>